<name>A0A0C9WNR9_9AGAR</name>
<dbReference type="AlphaFoldDB" id="A0A0C9WNR9"/>
<sequence>MKIRFCQYPRNFKLLPPTITEKLLTNQGTILLDYIAMMAHFGEAGFCPPLIETTPVVVEGSDGAEIVLVNRARRLSFVEVFDV</sequence>
<evidence type="ECO:0000313" key="2">
    <source>
        <dbReference type="Proteomes" id="UP000054477"/>
    </source>
</evidence>
<evidence type="ECO:0000313" key="1">
    <source>
        <dbReference type="EMBL" id="KIJ92205.1"/>
    </source>
</evidence>
<dbReference type="Proteomes" id="UP000054477">
    <property type="component" value="Unassembled WGS sequence"/>
</dbReference>
<reference evidence="1 2" key="1">
    <citation type="submission" date="2014-04" db="EMBL/GenBank/DDBJ databases">
        <authorList>
            <consortium name="DOE Joint Genome Institute"/>
            <person name="Kuo A."/>
            <person name="Kohler A."/>
            <person name="Nagy L.G."/>
            <person name="Floudas D."/>
            <person name="Copeland A."/>
            <person name="Barry K.W."/>
            <person name="Cichocki N."/>
            <person name="Veneault-Fourrey C."/>
            <person name="LaButti K."/>
            <person name="Lindquist E.A."/>
            <person name="Lipzen A."/>
            <person name="Lundell T."/>
            <person name="Morin E."/>
            <person name="Murat C."/>
            <person name="Sun H."/>
            <person name="Tunlid A."/>
            <person name="Henrissat B."/>
            <person name="Grigoriev I.V."/>
            <person name="Hibbett D.S."/>
            <person name="Martin F."/>
            <person name="Nordberg H.P."/>
            <person name="Cantor M.N."/>
            <person name="Hua S.X."/>
        </authorList>
    </citation>
    <scope>NUCLEOTIDE SEQUENCE [LARGE SCALE GENOMIC DNA]</scope>
    <source>
        <strain evidence="1 2">LaAM-08-1</strain>
    </source>
</reference>
<accession>A0A0C9WNR9</accession>
<feature type="non-terminal residue" evidence="1">
    <location>
        <position position="83"/>
    </location>
</feature>
<gene>
    <name evidence="1" type="ORF">K443DRAFT_66123</name>
</gene>
<organism evidence="1 2">
    <name type="scientific">Laccaria amethystina LaAM-08-1</name>
    <dbReference type="NCBI Taxonomy" id="1095629"/>
    <lineage>
        <taxon>Eukaryota</taxon>
        <taxon>Fungi</taxon>
        <taxon>Dikarya</taxon>
        <taxon>Basidiomycota</taxon>
        <taxon>Agaricomycotina</taxon>
        <taxon>Agaricomycetes</taxon>
        <taxon>Agaricomycetidae</taxon>
        <taxon>Agaricales</taxon>
        <taxon>Agaricineae</taxon>
        <taxon>Hydnangiaceae</taxon>
        <taxon>Laccaria</taxon>
    </lineage>
</organism>
<keyword evidence="2" id="KW-1185">Reference proteome</keyword>
<reference evidence="2" key="2">
    <citation type="submission" date="2015-01" db="EMBL/GenBank/DDBJ databases">
        <title>Evolutionary Origins and Diversification of the Mycorrhizal Mutualists.</title>
        <authorList>
            <consortium name="DOE Joint Genome Institute"/>
            <consortium name="Mycorrhizal Genomics Consortium"/>
            <person name="Kohler A."/>
            <person name="Kuo A."/>
            <person name="Nagy L.G."/>
            <person name="Floudas D."/>
            <person name="Copeland A."/>
            <person name="Barry K.W."/>
            <person name="Cichocki N."/>
            <person name="Veneault-Fourrey C."/>
            <person name="LaButti K."/>
            <person name="Lindquist E.A."/>
            <person name="Lipzen A."/>
            <person name="Lundell T."/>
            <person name="Morin E."/>
            <person name="Murat C."/>
            <person name="Riley R."/>
            <person name="Ohm R."/>
            <person name="Sun H."/>
            <person name="Tunlid A."/>
            <person name="Henrissat B."/>
            <person name="Grigoriev I.V."/>
            <person name="Hibbett D.S."/>
            <person name="Martin F."/>
        </authorList>
    </citation>
    <scope>NUCLEOTIDE SEQUENCE [LARGE SCALE GENOMIC DNA]</scope>
    <source>
        <strain evidence="2">LaAM-08-1</strain>
    </source>
</reference>
<protein>
    <submittedName>
        <fullName evidence="1">Uncharacterized protein</fullName>
    </submittedName>
</protein>
<proteinExistence type="predicted"/>
<dbReference type="HOGENOM" id="CLU_2549163_0_0_1"/>
<dbReference type="EMBL" id="KN838927">
    <property type="protein sequence ID" value="KIJ92205.1"/>
    <property type="molecule type" value="Genomic_DNA"/>
</dbReference>
<dbReference type="OrthoDB" id="10649555at2759"/>